<dbReference type="RefSeq" id="WP_345374587.1">
    <property type="nucleotide sequence ID" value="NZ_BAABJX010000061.1"/>
</dbReference>
<reference evidence="2" key="1">
    <citation type="journal article" date="2019" name="Int. J. Syst. Evol. Microbiol.">
        <title>The Global Catalogue of Microorganisms (GCM) 10K type strain sequencing project: providing services to taxonomists for standard genome sequencing and annotation.</title>
        <authorList>
            <consortium name="The Broad Institute Genomics Platform"/>
            <consortium name="The Broad Institute Genome Sequencing Center for Infectious Disease"/>
            <person name="Wu L."/>
            <person name="Ma J."/>
        </authorList>
    </citation>
    <scope>NUCLEOTIDE SEQUENCE [LARGE SCALE GENOMIC DNA]</scope>
    <source>
        <strain evidence="2">JCM 18326</strain>
    </source>
</reference>
<evidence type="ECO:0000313" key="1">
    <source>
        <dbReference type="EMBL" id="GAA4849033.1"/>
    </source>
</evidence>
<dbReference type="InterPro" id="IPR022385">
    <property type="entry name" value="Rhs_assc_core"/>
</dbReference>
<evidence type="ECO:0008006" key="3">
    <source>
        <dbReference type="Google" id="ProtNLM"/>
    </source>
</evidence>
<sequence length="366" mass="41910">MSLSVYKVRYHLETPCNKQKLSDGQLLLPIILKATQLAEKYAYQFNRKEKEEELEGNYAYEFRMYDPAIGRWWQQDPVIKENESPYAGYTNNPVMFSDLLGLDTFNIHLDTHNIFHYGNDPNSTSLFHTYNVFDGPFLMGSYNLPVNEWGYVEFPAAGHGFGRYGGIDKAGGKYRTFTYGDYISPTEKANVSSITAYYKYAKGDHFLKPHVAAELFGLISEFHVKSGYKSRIDIGDLSNEIGEAPGWDHSTHGGPKFDRNGDIQHYYKGAALDYRYFNSSYTSYQGGVKVIDGQDFAPYFDQDINKLFYQMASNWGFTSNYSPLRAFINDQQFSSSNSGPMFGHDDHGHLGYKGVNRSWLDIFNFR</sequence>
<dbReference type="Proteomes" id="UP001500298">
    <property type="component" value="Unassembled WGS sequence"/>
</dbReference>
<dbReference type="Gene3D" id="2.180.10.10">
    <property type="entry name" value="RHS repeat-associated core"/>
    <property type="match status" value="1"/>
</dbReference>
<organism evidence="1 2">
    <name type="scientific">Algivirga pacifica</name>
    <dbReference type="NCBI Taxonomy" id="1162670"/>
    <lineage>
        <taxon>Bacteria</taxon>
        <taxon>Pseudomonadati</taxon>
        <taxon>Bacteroidota</taxon>
        <taxon>Cytophagia</taxon>
        <taxon>Cytophagales</taxon>
        <taxon>Flammeovirgaceae</taxon>
        <taxon>Algivirga</taxon>
    </lineage>
</organism>
<protein>
    <recommendedName>
        <fullName evidence="3">RHS repeat-associated core domain-containing protein</fullName>
    </recommendedName>
</protein>
<dbReference type="EMBL" id="BAABJX010000061">
    <property type="protein sequence ID" value="GAA4849033.1"/>
    <property type="molecule type" value="Genomic_DNA"/>
</dbReference>
<proteinExistence type="predicted"/>
<keyword evidence="2" id="KW-1185">Reference proteome</keyword>
<accession>A0ABP9DJE1</accession>
<evidence type="ECO:0000313" key="2">
    <source>
        <dbReference type="Proteomes" id="UP001500298"/>
    </source>
</evidence>
<gene>
    <name evidence="1" type="ORF">GCM10023331_37170</name>
</gene>
<name>A0ABP9DJE1_9BACT</name>
<comment type="caution">
    <text evidence="1">The sequence shown here is derived from an EMBL/GenBank/DDBJ whole genome shotgun (WGS) entry which is preliminary data.</text>
</comment>
<dbReference type="NCBIfam" id="TIGR03696">
    <property type="entry name" value="Rhs_assc_core"/>
    <property type="match status" value="1"/>
</dbReference>